<protein>
    <submittedName>
        <fullName evidence="3">Putative acyltransferase</fullName>
    </submittedName>
</protein>
<evidence type="ECO:0000256" key="1">
    <source>
        <dbReference type="ARBA" id="ARBA00022679"/>
    </source>
</evidence>
<dbReference type="PANTHER" id="PTHR13947:SF37">
    <property type="entry name" value="LD18367P"/>
    <property type="match status" value="1"/>
</dbReference>
<evidence type="ECO:0000313" key="3">
    <source>
        <dbReference type="EMBL" id="AGB42489.1"/>
    </source>
</evidence>
<dbReference type="STRING" id="748449.Halha_2616"/>
<dbReference type="InterPro" id="IPR000182">
    <property type="entry name" value="GNAT_dom"/>
</dbReference>
<dbReference type="Gene3D" id="3.40.630.30">
    <property type="match status" value="1"/>
</dbReference>
<gene>
    <name evidence="3" type="ordered locus">Halha_2616</name>
</gene>
<dbReference type="InterPro" id="IPR016181">
    <property type="entry name" value="Acyl_CoA_acyltransferase"/>
</dbReference>
<keyword evidence="3" id="KW-0012">Acyltransferase</keyword>
<dbReference type="HOGENOM" id="CLU_056607_6_2_9"/>
<keyword evidence="1 3" id="KW-0808">Transferase</keyword>
<evidence type="ECO:0000259" key="2">
    <source>
        <dbReference type="PROSITE" id="PS51186"/>
    </source>
</evidence>
<evidence type="ECO:0000313" key="4">
    <source>
        <dbReference type="Proteomes" id="UP000010880"/>
    </source>
</evidence>
<feature type="domain" description="N-acetyltransferase" evidence="2">
    <location>
        <begin position="1"/>
        <end position="142"/>
    </location>
</feature>
<name>L0KDP0_HALHC</name>
<dbReference type="SUPFAM" id="SSF55729">
    <property type="entry name" value="Acyl-CoA N-acyltransferases (Nat)"/>
    <property type="match status" value="1"/>
</dbReference>
<accession>L0KDP0</accession>
<organism evidence="3 4">
    <name type="scientific">Halobacteroides halobius (strain ATCC 35273 / DSM 5150 / MD-1)</name>
    <dbReference type="NCBI Taxonomy" id="748449"/>
    <lineage>
        <taxon>Bacteria</taxon>
        <taxon>Bacillati</taxon>
        <taxon>Bacillota</taxon>
        <taxon>Clostridia</taxon>
        <taxon>Halanaerobiales</taxon>
        <taxon>Halobacteroidaceae</taxon>
        <taxon>Halobacteroides</taxon>
    </lineage>
</organism>
<dbReference type="InterPro" id="IPR050769">
    <property type="entry name" value="NAT_camello-type"/>
</dbReference>
<dbReference type="KEGG" id="hhl:Halha_2616"/>
<dbReference type="RefSeq" id="WP_015328200.1">
    <property type="nucleotide sequence ID" value="NC_019978.1"/>
</dbReference>
<proteinExistence type="predicted"/>
<dbReference type="GO" id="GO:0008080">
    <property type="term" value="F:N-acetyltransferase activity"/>
    <property type="evidence" value="ECO:0007669"/>
    <property type="project" value="InterPro"/>
</dbReference>
<keyword evidence="4" id="KW-1185">Reference proteome</keyword>
<dbReference type="Pfam" id="PF13673">
    <property type="entry name" value="Acetyltransf_10"/>
    <property type="match status" value="1"/>
</dbReference>
<dbReference type="AlphaFoldDB" id="L0KDP0"/>
<dbReference type="EMBL" id="CP003359">
    <property type="protein sequence ID" value="AGB42489.1"/>
    <property type="molecule type" value="Genomic_DNA"/>
</dbReference>
<sequence>MKVKVINSEGDLDRALNLRKEVFVAEQGVPLDLEVDGNDQEAIHFIVENNGQLIGTCRLMKSNSQVAKLERMAIKSKYRKQGVGSKLITEVIDFAQSNNFKKLILHSQLQAKEFYLKHDFEIASNQVIKEAGIDHFKMKMEL</sequence>
<dbReference type="PANTHER" id="PTHR13947">
    <property type="entry name" value="GNAT FAMILY N-ACETYLTRANSFERASE"/>
    <property type="match status" value="1"/>
</dbReference>
<dbReference type="Proteomes" id="UP000010880">
    <property type="component" value="Chromosome"/>
</dbReference>
<dbReference type="eggNOG" id="COG2153">
    <property type="taxonomic scope" value="Bacteria"/>
</dbReference>
<dbReference type="PROSITE" id="PS51186">
    <property type="entry name" value="GNAT"/>
    <property type="match status" value="1"/>
</dbReference>
<reference evidence="4" key="1">
    <citation type="submission" date="2012-02" db="EMBL/GenBank/DDBJ databases">
        <title>The complete genome of Halobacteroides halobius DSM 5150.</title>
        <authorList>
            <person name="Lucas S."/>
            <person name="Copeland A."/>
            <person name="Lapidus A."/>
            <person name="Glavina del Rio T."/>
            <person name="Dalin E."/>
            <person name="Tice H."/>
            <person name="Bruce D."/>
            <person name="Goodwin L."/>
            <person name="Pitluck S."/>
            <person name="Peters L."/>
            <person name="Mikhailova N."/>
            <person name="Gu W."/>
            <person name="Kyrpides N."/>
            <person name="Mavromatis K."/>
            <person name="Ivanova N."/>
            <person name="Brettin T."/>
            <person name="Detter J.C."/>
            <person name="Han C."/>
            <person name="Larimer F."/>
            <person name="Land M."/>
            <person name="Hauser L."/>
            <person name="Markowitz V."/>
            <person name="Cheng J.-F."/>
            <person name="Hugenholtz P."/>
            <person name="Woyke T."/>
            <person name="Wu D."/>
            <person name="Tindall B."/>
            <person name="Pomrenke H."/>
            <person name="Brambilla E."/>
            <person name="Klenk H.-P."/>
            <person name="Eisen J.A."/>
        </authorList>
    </citation>
    <scope>NUCLEOTIDE SEQUENCE [LARGE SCALE GENOMIC DNA]</scope>
    <source>
        <strain evidence="4">ATCC 35273 / DSM 5150 / MD-1</strain>
    </source>
</reference>
<dbReference type="CDD" id="cd04301">
    <property type="entry name" value="NAT_SF"/>
    <property type="match status" value="1"/>
</dbReference>